<dbReference type="Proteomes" id="UP000250235">
    <property type="component" value="Unassembled WGS sequence"/>
</dbReference>
<accession>A0A2Z7AZ67</accession>
<feature type="compositionally biased region" description="Polar residues" evidence="1">
    <location>
        <begin position="1"/>
        <end position="10"/>
    </location>
</feature>
<evidence type="ECO:0000313" key="3">
    <source>
        <dbReference type="Proteomes" id="UP000250235"/>
    </source>
</evidence>
<feature type="region of interest" description="Disordered" evidence="1">
    <location>
        <begin position="1"/>
        <end position="37"/>
    </location>
</feature>
<feature type="compositionally biased region" description="Polar residues" evidence="1">
    <location>
        <begin position="19"/>
        <end position="37"/>
    </location>
</feature>
<dbReference type="EMBL" id="KV011149">
    <property type="protein sequence ID" value="KZV26773.1"/>
    <property type="molecule type" value="Genomic_DNA"/>
</dbReference>
<gene>
    <name evidence="2" type="ORF">F511_28690</name>
</gene>
<reference evidence="2 3" key="1">
    <citation type="journal article" date="2015" name="Proc. Natl. Acad. Sci. U.S.A.">
        <title>The resurrection genome of Boea hygrometrica: A blueprint for survival of dehydration.</title>
        <authorList>
            <person name="Xiao L."/>
            <person name="Yang G."/>
            <person name="Zhang L."/>
            <person name="Yang X."/>
            <person name="Zhao S."/>
            <person name="Ji Z."/>
            <person name="Zhou Q."/>
            <person name="Hu M."/>
            <person name="Wang Y."/>
            <person name="Chen M."/>
            <person name="Xu Y."/>
            <person name="Jin H."/>
            <person name="Xiao X."/>
            <person name="Hu G."/>
            <person name="Bao F."/>
            <person name="Hu Y."/>
            <person name="Wan P."/>
            <person name="Li L."/>
            <person name="Deng X."/>
            <person name="Kuang T."/>
            <person name="Xiang C."/>
            <person name="Zhu J.K."/>
            <person name="Oliver M.J."/>
            <person name="He Y."/>
        </authorList>
    </citation>
    <scope>NUCLEOTIDE SEQUENCE [LARGE SCALE GENOMIC DNA]</scope>
    <source>
        <strain evidence="3">cv. XS01</strain>
    </source>
</reference>
<feature type="region of interest" description="Disordered" evidence="1">
    <location>
        <begin position="165"/>
        <end position="196"/>
    </location>
</feature>
<organism evidence="2 3">
    <name type="scientific">Dorcoceras hygrometricum</name>
    <dbReference type="NCBI Taxonomy" id="472368"/>
    <lineage>
        <taxon>Eukaryota</taxon>
        <taxon>Viridiplantae</taxon>
        <taxon>Streptophyta</taxon>
        <taxon>Embryophyta</taxon>
        <taxon>Tracheophyta</taxon>
        <taxon>Spermatophyta</taxon>
        <taxon>Magnoliopsida</taxon>
        <taxon>eudicotyledons</taxon>
        <taxon>Gunneridae</taxon>
        <taxon>Pentapetalae</taxon>
        <taxon>asterids</taxon>
        <taxon>lamiids</taxon>
        <taxon>Lamiales</taxon>
        <taxon>Gesneriaceae</taxon>
        <taxon>Didymocarpoideae</taxon>
        <taxon>Trichosporeae</taxon>
        <taxon>Loxocarpinae</taxon>
        <taxon>Dorcoceras</taxon>
    </lineage>
</organism>
<sequence length="196" mass="21483">MGNTDPNNTKAGKEIRGQASISPGTANLKPSHTGHGNSAVSLLEVQIQKLTQTAERSSKISQKASNEQALRQQQPDVAFLFAHQNDAASTNRNDVAALHQLIPNYIKTTNGFCTRQSKPRRKEYVSITANSRRNQQLVTNSSQLVPEAIPKTQRFNLSKRCRLTSTTGSSNQQLVTQSQPHSHNATTASSNLYKCN</sequence>
<protein>
    <submittedName>
        <fullName evidence="2">mRNA-capping enzyme-like</fullName>
    </submittedName>
</protein>
<evidence type="ECO:0000256" key="1">
    <source>
        <dbReference type="SAM" id="MobiDB-lite"/>
    </source>
</evidence>
<evidence type="ECO:0000313" key="2">
    <source>
        <dbReference type="EMBL" id="KZV26773.1"/>
    </source>
</evidence>
<keyword evidence="3" id="KW-1185">Reference proteome</keyword>
<name>A0A2Z7AZ67_9LAMI</name>
<proteinExistence type="predicted"/>
<dbReference type="AlphaFoldDB" id="A0A2Z7AZ67"/>